<protein>
    <submittedName>
        <fullName evidence="3">Uncharacterized protein</fullName>
    </submittedName>
</protein>
<evidence type="ECO:0000256" key="1">
    <source>
        <dbReference type="SAM" id="Coils"/>
    </source>
</evidence>
<evidence type="ECO:0000313" key="4">
    <source>
        <dbReference type="Proteomes" id="UP000030672"/>
    </source>
</evidence>
<dbReference type="STRING" id="1043003.A0A074W4E1"/>
<feature type="region of interest" description="Disordered" evidence="2">
    <location>
        <begin position="217"/>
        <end position="267"/>
    </location>
</feature>
<evidence type="ECO:0000313" key="3">
    <source>
        <dbReference type="EMBL" id="KEQ64792.1"/>
    </source>
</evidence>
<evidence type="ECO:0000256" key="2">
    <source>
        <dbReference type="SAM" id="MobiDB-lite"/>
    </source>
</evidence>
<feature type="region of interest" description="Disordered" evidence="2">
    <location>
        <begin position="610"/>
        <end position="703"/>
    </location>
</feature>
<feature type="region of interest" description="Disordered" evidence="2">
    <location>
        <begin position="303"/>
        <end position="329"/>
    </location>
</feature>
<gene>
    <name evidence="3" type="ORF">M437DRAFT_64416</name>
</gene>
<organism evidence="3 4">
    <name type="scientific">Aureobasidium melanogenum (strain CBS 110374)</name>
    <name type="common">Aureobasidium pullulans var. melanogenum</name>
    <dbReference type="NCBI Taxonomy" id="1043003"/>
    <lineage>
        <taxon>Eukaryota</taxon>
        <taxon>Fungi</taxon>
        <taxon>Dikarya</taxon>
        <taxon>Ascomycota</taxon>
        <taxon>Pezizomycotina</taxon>
        <taxon>Dothideomycetes</taxon>
        <taxon>Dothideomycetidae</taxon>
        <taxon>Dothideales</taxon>
        <taxon>Saccotheciaceae</taxon>
        <taxon>Aureobasidium</taxon>
    </lineage>
</organism>
<feature type="compositionally biased region" description="Basic and acidic residues" evidence="2">
    <location>
        <begin position="628"/>
        <end position="644"/>
    </location>
</feature>
<feature type="coiled-coil region" evidence="1">
    <location>
        <begin position="708"/>
        <end position="743"/>
    </location>
</feature>
<dbReference type="HOGENOM" id="CLU_383543_0_0_1"/>
<feature type="region of interest" description="Disordered" evidence="2">
    <location>
        <begin position="477"/>
        <end position="533"/>
    </location>
</feature>
<dbReference type="GeneID" id="63917792"/>
<feature type="compositionally biased region" description="Low complexity" evidence="2">
    <location>
        <begin position="235"/>
        <end position="246"/>
    </location>
</feature>
<name>A0A074W4E1_AURM1</name>
<accession>A0A074W4E1</accession>
<feature type="compositionally biased region" description="Polar residues" evidence="2">
    <location>
        <begin position="568"/>
        <end position="577"/>
    </location>
</feature>
<proteinExistence type="predicted"/>
<dbReference type="EMBL" id="KL584828">
    <property type="protein sequence ID" value="KEQ64792.1"/>
    <property type="molecule type" value="Genomic_DNA"/>
</dbReference>
<reference evidence="3 4" key="1">
    <citation type="journal article" date="2014" name="BMC Genomics">
        <title>Genome sequencing of four Aureobasidium pullulans varieties: biotechnological potential, stress tolerance, and description of new species.</title>
        <authorList>
            <person name="Gostin Ar C."/>
            <person name="Ohm R.A."/>
            <person name="Kogej T."/>
            <person name="Sonjak S."/>
            <person name="Turk M."/>
            <person name="Zajc J."/>
            <person name="Zalar P."/>
            <person name="Grube M."/>
            <person name="Sun H."/>
            <person name="Han J."/>
            <person name="Sharma A."/>
            <person name="Chiniquy J."/>
            <person name="Ngan C.Y."/>
            <person name="Lipzen A."/>
            <person name="Barry K."/>
            <person name="Grigoriev I.V."/>
            <person name="Gunde-Cimerman N."/>
        </authorList>
    </citation>
    <scope>NUCLEOTIDE SEQUENCE [LARGE SCALE GENOMIC DNA]</scope>
    <source>
        <strain evidence="3 4">CBS 110374</strain>
    </source>
</reference>
<feature type="region of interest" description="Disordered" evidence="2">
    <location>
        <begin position="546"/>
        <end position="582"/>
    </location>
</feature>
<dbReference type="Proteomes" id="UP000030672">
    <property type="component" value="Unassembled WGS sequence"/>
</dbReference>
<feature type="compositionally biased region" description="Low complexity" evidence="2">
    <location>
        <begin position="546"/>
        <end position="567"/>
    </location>
</feature>
<feature type="compositionally biased region" description="Polar residues" evidence="2">
    <location>
        <begin position="312"/>
        <end position="329"/>
    </location>
</feature>
<feature type="compositionally biased region" description="Low complexity" evidence="2">
    <location>
        <begin position="686"/>
        <end position="699"/>
    </location>
</feature>
<dbReference type="AlphaFoldDB" id="A0A074W4E1"/>
<dbReference type="RefSeq" id="XP_040881815.1">
    <property type="nucleotide sequence ID" value="XM_041024419.1"/>
</dbReference>
<sequence length="765" mass="86161">MSSPDLISGSRGVNSISYLFEAEYQHTLSQNLQASILLAMTQRIPVPPANVYSHHAMPSDSSCTPDDFLIDIVEGSDSDYDAQLNRQTGTKHHKNKSAPILTTFHCWKLTKAAPKTKDGAPSWKRAAVVQMTLPSDELESQVKKQLKAKSLIEMYEAMSADQRQQVEVLLQQQRRDETNKHARWEIAAIHREVLNNLRTRIRETTFIRVILSRDDRRRVEKATPGHETTSASVASNISDLNDISDSPLKRTKSKLDQRLPPPGREFKGQAKTKRLISENVIEIMSGLSTDDTHVIDVPSMASALPSARLQGPSPTWSNQAPPQQSPSTNIEHENMLRNQLNQWQPQPGSEVQNNQQLNHVQNALAYMANVNSNARTQVGDKAYQEAQAQSALHGTWSPQQSPPVVPNFRYDSQTMPIERQFEGSTTQRTPPHLGLQPTNHEQDYFGKQPSNPYGGTAEPSMARQYYHTNTHAPAIAASHRATDSEAPRASPIATNQAPTDSGWPDYNPVMEPSPVPSPQSQQQTRHAKRSAERLRREDVLFWRTQAQLSHSRSSSSLDDQSSTLASLEESSPPTSVSGEGAAPQFQYHNRDALAPGQFGQRLAAHSFLRPNQNRQQEQPIKLPQRSQTDYKHPTRRTVSFEDKTYGISDIQHAPSTIPSARDSSMYSPDNYTRPSAPDPPEPKANYPSYQPQRYQPQQSWEPNNTSMLERLNERLDDMELRQAEGATRRAVEAAQKRRELEKKEAYERGVEDAMAWKELQLRRWS</sequence>
<feature type="region of interest" description="Disordered" evidence="2">
    <location>
        <begin position="421"/>
        <end position="459"/>
    </location>
</feature>
<keyword evidence="1" id="KW-0175">Coiled coil</keyword>
<keyword evidence="4" id="KW-1185">Reference proteome</keyword>
<feature type="compositionally biased region" description="Polar residues" evidence="2">
    <location>
        <begin position="653"/>
        <end position="673"/>
    </location>
</feature>